<dbReference type="GO" id="GO:0002182">
    <property type="term" value="P:cytoplasmic translational elongation"/>
    <property type="evidence" value="ECO:0007669"/>
    <property type="project" value="InterPro"/>
</dbReference>
<organism evidence="7">
    <name type="scientific">Xenopus tropicalis</name>
    <name type="common">Western clawed frog</name>
    <name type="synonym">Silurana tropicalis</name>
    <dbReference type="NCBI Taxonomy" id="8364"/>
    <lineage>
        <taxon>Eukaryota</taxon>
        <taxon>Metazoa</taxon>
        <taxon>Chordata</taxon>
        <taxon>Craniata</taxon>
        <taxon>Vertebrata</taxon>
        <taxon>Euteleostomi</taxon>
        <taxon>Amphibia</taxon>
        <taxon>Batrachia</taxon>
        <taxon>Anura</taxon>
        <taxon>Pipoidea</taxon>
        <taxon>Pipidae</taxon>
        <taxon>Xenopodinae</taxon>
        <taxon>Xenopus</taxon>
        <taxon>Silurana</taxon>
    </lineage>
</organism>
<keyword evidence="4" id="KW-0687">Ribonucleoprotein</keyword>
<dbReference type="Pfam" id="PF00428">
    <property type="entry name" value="Ribosomal_60s"/>
    <property type="match status" value="1"/>
</dbReference>
<dbReference type="InterPro" id="IPR044076">
    <property type="entry name" value="Ribosomal_P2"/>
</dbReference>
<comment type="function">
    <text evidence="1">Plays an important role in the elongation step of protein synthesis.</text>
</comment>
<dbReference type="AlphaFoldDB" id="A0A803JQS2"/>
<dbReference type="CDD" id="cd05833">
    <property type="entry name" value="Ribosomal_P2"/>
    <property type="match status" value="1"/>
</dbReference>
<evidence type="ECO:0000256" key="1">
    <source>
        <dbReference type="ARBA" id="ARBA00003362"/>
    </source>
</evidence>
<reference evidence="7" key="2">
    <citation type="submission" date="2021-03" db="UniProtKB">
        <authorList>
            <consortium name="Ensembl"/>
        </authorList>
    </citation>
    <scope>IDENTIFICATION</scope>
</reference>
<reference evidence="7" key="1">
    <citation type="journal article" date="2010" name="Science">
        <title>The genome of the Western clawed frog Xenopus tropicalis.</title>
        <authorList>
            <person name="Hellsten U."/>
            <person name="Harland R.M."/>
            <person name="Gilchrist M.J."/>
            <person name="Hendrix D."/>
            <person name="Jurka J."/>
            <person name="Kapitonov V."/>
            <person name="Ovcharenko I."/>
            <person name="Putnam N.H."/>
            <person name="Shu S."/>
            <person name="Taher L."/>
            <person name="Blitz I.L."/>
            <person name="Blumberg B."/>
            <person name="Dichmann D.S."/>
            <person name="Dubchak I."/>
            <person name="Amaya E."/>
            <person name="Detter J.C."/>
            <person name="Fletcher R."/>
            <person name="Gerhard D.S."/>
            <person name="Goodstein D."/>
            <person name="Graves T."/>
            <person name="Grigoriev I.V."/>
            <person name="Grimwood J."/>
            <person name="Kawashima T."/>
            <person name="Lindquist E."/>
            <person name="Lucas S.M."/>
            <person name="Mead P.E."/>
            <person name="Mitros T."/>
            <person name="Ogino H."/>
            <person name="Ohta Y."/>
            <person name="Poliakov A.V."/>
            <person name="Pollet N."/>
            <person name="Robert J."/>
            <person name="Salamov A."/>
            <person name="Sater A.K."/>
            <person name="Schmutz J."/>
            <person name="Terry A."/>
            <person name="Vize P.D."/>
            <person name="Warren W.C."/>
            <person name="Wells D."/>
            <person name="Wills A."/>
            <person name="Wilson R.K."/>
            <person name="Zimmerman L.B."/>
            <person name="Zorn A.M."/>
            <person name="Grainger R."/>
            <person name="Grammer T."/>
            <person name="Khokha M.K."/>
            <person name="Richardson P.M."/>
            <person name="Rokhsar D.S."/>
        </authorList>
    </citation>
    <scope>NUCLEOTIDE SEQUENCE [LARGE SCALE GENOMIC DNA]</scope>
    <source>
        <strain evidence="7">Nigerian</strain>
    </source>
</reference>
<dbReference type="GO" id="GO:0022625">
    <property type="term" value="C:cytosolic large ribosomal subunit"/>
    <property type="evidence" value="ECO:0007669"/>
    <property type="project" value="InterPro"/>
</dbReference>
<evidence type="ECO:0000256" key="6">
    <source>
        <dbReference type="ARBA" id="ARBA00035443"/>
    </source>
</evidence>
<dbReference type="Gene3D" id="1.10.10.1410">
    <property type="match status" value="1"/>
</dbReference>
<dbReference type="PANTHER" id="PTHR21141:SF113">
    <property type="entry name" value="60S ACIDIC RIBOSOMAL PROTEIN P2"/>
    <property type="match status" value="1"/>
</dbReference>
<proteinExistence type="inferred from homology"/>
<evidence type="ECO:0000256" key="2">
    <source>
        <dbReference type="ARBA" id="ARBA00005436"/>
    </source>
</evidence>
<dbReference type="HAMAP" id="MF_01478">
    <property type="entry name" value="Ribosomal_L12_arch"/>
    <property type="match status" value="1"/>
</dbReference>
<accession>A0A803JQS2</accession>
<dbReference type="GO" id="GO:0003735">
    <property type="term" value="F:structural constituent of ribosome"/>
    <property type="evidence" value="ECO:0007669"/>
    <property type="project" value="InterPro"/>
</dbReference>
<dbReference type="InterPro" id="IPR027534">
    <property type="entry name" value="Ribosomal_P1/P2"/>
</dbReference>
<name>A0A803JQS2_XENTR</name>
<dbReference type="FunFam" id="1.10.10.1410:FF:000002">
    <property type="entry name" value="60S acidic ribosomal protein P2"/>
    <property type="match status" value="1"/>
</dbReference>
<protein>
    <recommendedName>
        <fullName evidence="5">Large ribosomal subunit protein P2</fullName>
    </recommendedName>
    <alternativeName>
        <fullName evidence="6">60S acidic ribosomal protein P2</fullName>
    </alternativeName>
</protein>
<keyword evidence="3" id="KW-0689">Ribosomal protein</keyword>
<dbReference type="PANTHER" id="PTHR21141">
    <property type="entry name" value="60S ACIDIC RIBOSOMAL PROTEIN FAMILY MEMBER"/>
    <property type="match status" value="1"/>
</dbReference>
<dbReference type="GeneTree" id="ENSGT00550000074828"/>
<sequence length="133" mass="13995">MRYVAAYLLAVLGGKTSPSANDIKSILKSVGIDADDERVKKVISELSGKDLEDVVNSGLAKLSSVPSGGAVSAAPASAPAAGGAAPAEKIYKMINSSLPDTLKQNKPQKQQGRLISDTQMLLNYNYHILTFFS</sequence>
<dbReference type="InterPro" id="IPR038716">
    <property type="entry name" value="P1/P2_N_sf"/>
</dbReference>
<dbReference type="Xenbase" id="XB-GENE-5843131">
    <property type="gene designation" value="XB5843130 [provisional]"/>
</dbReference>
<evidence type="ECO:0000256" key="3">
    <source>
        <dbReference type="ARBA" id="ARBA00022980"/>
    </source>
</evidence>
<dbReference type="Ensembl" id="ENSXETT00000118325">
    <property type="protein sequence ID" value="ENSXETP00000110361"/>
    <property type="gene ID" value="ENSXETG00000017748"/>
</dbReference>
<evidence type="ECO:0000256" key="5">
    <source>
        <dbReference type="ARBA" id="ARBA00035301"/>
    </source>
</evidence>
<evidence type="ECO:0000313" key="7">
    <source>
        <dbReference type="Ensembl" id="ENSXETP00000110361"/>
    </source>
</evidence>
<gene>
    <name evidence="7" type="primary">XB5843130 [provisional]</name>
</gene>
<comment type="similarity">
    <text evidence="2">Belongs to the eukaryotic ribosomal protein P1/P2 family.</text>
</comment>
<dbReference type="Bgee" id="ENSXETG00000017748">
    <property type="expression patterns" value="Expressed in mesonephros and 19 other cell types or tissues"/>
</dbReference>
<evidence type="ECO:0000256" key="4">
    <source>
        <dbReference type="ARBA" id="ARBA00023274"/>
    </source>
</evidence>